<dbReference type="EMBL" id="CALNXJ010000028">
    <property type="protein sequence ID" value="CAH3134396.1"/>
    <property type="molecule type" value="Genomic_DNA"/>
</dbReference>
<dbReference type="Gene3D" id="1.20.1070.10">
    <property type="entry name" value="Rhodopsin 7-helix transmembrane proteins"/>
    <property type="match status" value="1"/>
</dbReference>
<evidence type="ECO:0000256" key="2">
    <source>
        <dbReference type="ARBA" id="ARBA00022692"/>
    </source>
</evidence>
<dbReference type="SMART" id="SM01381">
    <property type="entry name" value="7TM_GPCR_Srsx"/>
    <property type="match status" value="1"/>
</dbReference>
<keyword evidence="3 10" id="KW-1133">Transmembrane helix</keyword>
<dbReference type="GO" id="GO:0004930">
    <property type="term" value="F:G protein-coupled receptor activity"/>
    <property type="evidence" value="ECO:0007669"/>
    <property type="project" value="UniProtKB-KW"/>
</dbReference>
<evidence type="ECO:0000313" key="12">
    <source>
        <dbReference type="EMBL" id="CAH3134396.1"/>
    </source>
</evidence>
<evidence type="ECO:0000256" key="3">
    <source>
        <dbReference type="ARBA" id="ARBA00022989"/>
    </source>
</evidence>
<evidence type="ECO:0000256" key="7">
    <source>
        <dbReference type="ARBA" id="ARBA00023224"/>
    </source>
</evidence>
<evidence type="ECO:0000259" key="11">
    <source>
        <dbReference type="PROSITE" id="PS50262"/>
    </source>
</evidence>
<feature type="region of interest" description="Disordered" evidence="9">
    <location>
        <begin position="386"/>
        <end position="409"/>
    </location>
</feature>
<dbReference type="Proteomes" id="UP001159428">
    <property type="component" value="Unassembled WGS sequence"/>
</dbReference>
<evidence type="ECO:0000256" key="6">
    <source>
        <dbReference type="ARBA" id="ARBA00023170"/>
    </source>
</evidence>
<comment type="subcellular location">
    <subcellularLocation>
        <location evidence="1">Membrane</location>
        <topology evidence="1">Multi-pass membrane protein</topology>
    </subcellularLocation>
</comment>
<accession>A0AAU9X2S5</accession>
<evidence type="ECO:0000256" key="10">
    <source>
        <dbReference type="SAM" id="Phobius"/>
    </source>
</evidence>
<dbReference type="AlphaFoldDB" id="A0AAU9X2S5"/>
<feature type="compositionally biased region" description="Polar residues" evidence="9">
    <location>
        <begin position="386"/>
        <end position="400"/>
    </location>
</feature>
<dbReference type="PRINTS" id="PR00237">
    <property type="entry name" value="GPCRRHODOPSN"/>
</dbReference>
<keyword evidence="4 8" id="KW-0297">G-protein coupled receptor</keyword>
<dbReference type="InterPro" id="IPR017452">
    <property type="entry name" value="GPCR_Rhodpsn_7TM"/>
</dbReference>
<evidence type="ECO:0000256" key="8">
    <source>
        <dbReference type="RuleBase" id="RU000688"/>
    </source>
</evidence>
<organism evidence="12 13">
    <name type="scientific">Pocillopora meandrina</name>
    <dbReference type="NCBI Taxonomy" id="46732"/>
    <lineage>
        <taxon>Eukaryota</taxon>
        <taxon>Metazoa</taxon>
        <taxon>Cnidaria</taxon>
        <taxon>Anthozoa</taxon>
        <taxon>Hexacorallia</taxon>
        <taxon>Scleractinia</taxon>
        <taxon>Astrocoeniina</taxon>
        <taxon>Pocilloporidae</taxon>
        <taxon>Pocillopora</taxon>
    </lineage>
</organism>
<feature type="transmembrane region" description="Helical" evidence="10">
    <location>
        <begin position="57"/>
        <end position="75"/>
    </location>
</feature>
<gene>
    <name evidence="12" type="ORF">PMEA_00015452</name>
</gene>
<keyword evidence="7 8" id="KW-0807">Transducer</keyword>
<dbReference type="SUPFAM" id="SSF81321">
    <property type="entry name" value="Family A G protein-coupled receptor-like"/>
    <property type="match status" value="1"/>
</dbReference>
<feature type="transmembrane region" description="Helical" evidence="10">
    <location>
        <begin position="95"/>
        <end position="116"/>
    </location>
</feature>
<keyword evidence="6 8" id="KW-0675">Receptor</keyword>
<keyword evidence="2 8" id="KW-0812">Transmembrane</keyword>
<dbReference type="FunFam" id="1.20.1070.10:FF:000291">
    <property type="entry name" value="Predicted protein"/>
    <property type="match status" value="1"/>
</dbReference>
<evidence type="ECO:0000313" key="13">
    <source>
        <dbReference type="Proteomes" id="UP001159428"/>
    </source>
</evidence>
<dbReference type="PROSITE" id="PS00237">
    <property type="entry name" value="G_PROTEIN_RECEP_F1_1"/>
    <property type="match status" value="1"/>
</dbReference>
<dbReference type="Pfam" id="PF00001">
    <property type="entry name" value="7tm_1"/>
    <property type="match status" value="1"/>
</dbReference>
<dbReference type="CDD" id="cd00637">
    <property type="entry name" value="7tm_classA_rhodopsin-like"/>
    <property type="match status" value="1"/>
</dbReference>
<dbReference type="PROSITE" id="PS50262">
    <property type="entry name" value="G_PROTEIN_RECEP_F1_2"/>
    <property type="match status" value="1"/>
</dbReference>
<proteinExistence type="inferred from homology"/>
<evidence type="ECO:0000256" key="9">
    <source>
        <dbReference type="SAM" id="MobiDB-lite"/>
    </source>
</evidence>
<feature type="transmembrane region" description="Helical" evidence="10">
    <location>
        <begin position="137"/>
        <end position="155"/>
    </location>
</feature>
<sequence>MNNTTGVVENSPNDSETLRTVKMTLYATIFIIGISGNTLVCLVVYRQQKLRTSTNFYIMNLAVADLAVTIVCIPFDVAVQENDYVWPFGKFLCHVIYPIMTMCTFASVGTLTAIAYNRYTAISRPMRMQRGRKWAKVTIAVIWAVSFVFVLPYITVLTTKNSRCVEKWSTLHSRLYTWFIFIFQYVIPLSIISLAYVKIARQLQINRSHLTPAHRVQERDVSKVVRMMVVVVLIFAVCMLPNHILWLLTDFHKDFPEAGRQVYVWGEILIYANSCTNPIVYSICIEEFRVAFKAFITKCCRVTDEDLTPVRNILERISMREKSVSQADRMVARQLSRRLRGSFQRTQSFESRGSLPRIFRTRTTHSNILSGDLPELLDTMLPTLSPNTDTGRNTPNQEANRNALAVTAV</sequence>
<dbReference type="PANTHER" id="PTHR45695:SF9">
    <property type="entry name" value="LEUCOKININ RECEPTOR"/>
    <property type="match status" value="1"/>
</dbReference>
<evidence type="ECO:0000256" key="4">
    <source>
        <dbReference type="ARBA" id="ARBA00023040"/>
    </source>
</evidence>
<dbReference type="GO" id="GO:0005886">
    <property type="term" value="C:plasma membrane"/>
    <property type="evidence" value="ECO:0007669"/>
    <property type="project" value="TreeGrafter"/>
</dbReference>
<comment type="similarity">
    <text evidence="8">Belongs to the G-protein coupled receptor 1 family.</text>
</comment>
<protein>
    <recommendedName>
        <fullName evidence="11">G-protein coupled receptors family 1 profile domain-containing protein</fullName>
    </recommendedName>
</protein>
<feature type="transmembrane region" description="Helical" evidence="10">
    <location>
        <begin position="175"/>
        <end position="197"/>
    </location>
</feature>
<dbReference type="InterPro" id="IPR000276">
    <property type="entry name" value="GPCR_Rhodpsn"/>
</dbReference>
<feature type="transmembrane region" description="Helical" evidence="10">
    <location>
        <begin position="23"/>
        <end position="45"/>
    </location>
</feature>
<comment type="caution">
    <text evidence="12">The sequence shown here is derived from an EMBL/GenBank/DDBJ whole genome shotgun (WGS) entry which is preliminary data.</text>
</comment>
<evidence type="ECO:0000256" key="1">
    <source>
        <dbReference type="ARBA" id="ARBA00004141"/>
    </source>
</evidence>
<dbReference type="PANTHER" id="PTHR45695">
    <property type="entry name" value="LEUCOKININ RECEPTOR-RELATED"/>
    <property type="match status" value="1"/>
</dbReference>
<feature type="transmembrane region" description="Helical" evidence="10">
    <location>
        <begin position="224"/>
        <end position="248"/>
    </location>
</feature>
<name>A0AAU9X2S5_9CNID</name>
<keyword evidence="5 10" id="KW-0472">Membrane</keyword>
<keyword evidence="13" id="KW-1185">Reference proteome</keyword>
<evidence type="ECO:0000256" key="5">
    <source>
        <dbReference type="ARBA" id="ARBA00023136"/>
    </source>
</evidence>
<reference evidence="12 13" key="1">
    <citation type="submission" date="2022-05" db="EMBL/GenBank/DDBJ databases">
        <authorList>
            <consortium name="Genoscope - CEA"/>
            <person name="William W."/>
        </authorList>
    </citation>
    <scope>NUCLEOTIDE SEQUENCE [LARGE SCALE GENOMIC DNA]</scope>
</reference>
<feature type="domain" description="G-protein coupled receptors family 1 profile" evidence="11">
    <location>
        <begin position="36"/>
        <end position="281"/>
    </location>
</feature>